<proteinExistence type="predicted"/>
<dbReference type="Pfam" id="PF01370">
    <property type="entry name" value="Epimerase"/>
    <property type="match status" value="1"/>
</dbReference>
<comment type="caution">
    <text evidence="2">The sequence shown here is derived from an EMBL/GenBank/DDBJ whole genome shotgun (WGS) entry which is preliminary data.</text>
</comment>
<dbReference type="AlphaFoldDB" id="A0AAV6K5R9"/>
<organism evidence="2 3">
    <name type="scientific">Rhododendron griersonianum</name>
    <dbReference type="NCBI Taxonomy" id="479676"/>
    <lineage>
        <taxon>Eukaryota</taxon>
        <taxon>Viridiplantae</taxon>
        <taxon>Streptophyta</taxon>
        <taxon>Embryophyta</taxon>
        <taxon>Tracheophyta</taxon>
        <taxon>Spermatophyta</taxon>
        <taxon>Magnoliopsida</taxon>
        <taxon>eudicotyledons</taxon>
        <taxon>Gunneridae</taxon>
        <taxon>Pentapetalae</taxon>
        <taxon>asterids</taxon>
        <taxon>Ericales</taxon>
        <taxon>Ericaceae</taxon>
        <taxon>Ericoideae</taxon>
        <taxon>Rhodoreae</taxon>
        <taxon>Rhododendron</taxon>
    </lineage>
</organism>
<evidence type="ECO:0000313" key="2">
    <source>
        <dbReference type="EMBL" id="KAG5547822.1"/>
    </source>
</evidence>
<dbReference type="InterPro" id="IPR036291">
    <property type="entry name" value="NAD(P)-bd_dom_sf"/>
</dbReference>
<feature type="domain" description="NAD-dependent epimerase/dehydratase" evidence="1">
    <location>
        <begin position="68"/>
        <end position="144"/>
    </location>
</feature>
<name>A0AAV6K5R9_9ERIC</name>
<dbReference type="InterPro" id="IPR001509">
    <property type="entry name" value="Epimerase_deHydtase"/>
</dbReference>
<gene>
    <name evidence="2" type="ORF">RHGRI_013491</name>
</gene>
<dbReference type="Proteomes" id="UP000823749">
    <property type="component" value="Chromosome 5"/>
</dbReference>
<protein>
    <recommendedName>
        <fullName evidence="1">NAD-dependent epimerase/dehydratase domain-containing protein</fullName>
    </recommendedName>
</protein>
<dbReference type="PANTHER" id="PTHR11092:SF0">
    <property type="entry name" value="EPIMERASE FAMILY PROTEIN SDR39U1"/>
    <property type="match status" value="1"/>
</dbReference>
<sequence>MYTRIGLRGEEIQDFVRKQRRWLCSIPEGNVLSEKPVNWFSNCDYASRIVRCACSICIKRAENQMTVSITGATGFIGRRLVQRLHADNHRVRVLTRSRSNAQLIFPVREFPGIVIAEEPKWKECIQGSNAVVNLAGMPISTRWSPEVSSSNLFDYLDCAFYATSKK</sequence>
<dbReference type="EMBL" id="JACTNZ010000005">
    <property type="protein sequence ID" value="KAG5547822.1"/>
    <property type="molecule type" value="Genomic_DNA"/>
</dbReference>
<dbReference type="Gene3D" id="3.40.50.720">
    <property type="entry name" value="NAD(P)-binding Rossmann-like Domain"/>
    <property type="match status" value="1"/>
</dbReference>
<keyword evidence="3" id="KW-1185">Reference proteome</keyword>
<reference evidence="2" key="1">
    <citation type="submission" date="2020-08" db="EMBL/GenBank/DDBJ databases">
        <title>Plant Genome Project.</title>
        <authorList>
            <person name="Zhang R.-G."/>
        </authorList>
    </citation>
    <scope>NUCLEOTIDE SEQUENCE</scope>
    <source>
        <strain evidence="2">WSP0</strain>
        <tissue evidence="2">Leaf</tissue>
    </source>
</reference>
<evidence type="ECO:0000313" key="3">
    <source>
        <dbReference type="Proteomes" id="UP000823749"/>
    </source>
</evidence>
<dbReference type="SUPFAM" id="SSF51735">
    <property type="entry name" value="NAD(P)-binding Rossmann-fold domains"/>
    <property type="match status" value="1"/>
</dbReference>
<accession>A0AAV6K5R9</accession>
<evidence type="ECO:0000259" key="1">
    <source>
        <dbReference type="Pfam" id="PF01370"/>
    </source>
</evidence>
<dbReference type="PANTHER" id="PTHR11092">
    <property type="entry name" value="SUGAR NUCLEOTIDE EPIMERASE RELATED"/>
    <property type="match status" value="1"/>
</dbReference>